<reference evidence="14" key="1">
    <citation type="submission" date="2022-12" db="EMBL/GenBank/DDBJ databases">
        <title>Description and comparative metabolic analysis of Aerococcus sp. nov., isolated from the feces of a pig.</title>
        <authorList>
            <person name="Chang Y.-H."/>
        </authorList>
    </citation>
    <scope>NUCLEOTIDE SEQUENCE</scope>
    <source>
        <strain evidence="14">YH-aer222</strain>
    </source>
</reference>
<evidence type="ECO:0000256" key="5">
    <source>
        <dbReference type="ARBA" id="ARBA00022491"/>
    </source>
</evidence>
<dbReference type="Pfam" id="PF02742">
    <property type="entry name" value="Fe_dep_repr_C"/>
    <property type="match status" value="1"/>
</dbReference>
<evidence type="ECO:0000256" key="3">
    <source>
        <dbReference type="ARBA" id="ARBA00011738"/>
    </source>
</evidence>
<dbReference type="InterPro" id="IPR038157">
    <property type="entry name" value="FeoA_core_dom"/>
</dbReference>
<dbReference type="SUPFAM" id="SSF46785">
    <property type="entry name" value="Winged helix' DNA-binding domain"/>
    <property type="match status" value="1"/>
</dbReference>
<evidence type="ECO:0000256" key="7">
    <source>
        <dbReference type="ARBA" id="ARBA00023015"/>
    </source>
</evidence>
<evidence type="ECO:0000256" key="9">
    <source>
        <dbReference type="ARBA" id="ARBA00023159"/>
    </source>
</evidence>
<gene>
    <name evidence="14" type="ORF">OW157_02370</name>
</gene>
<dbReference type="GO" id="GO:0003700">
    <property type="term" value="F:DNA-binding transcription factor activity"/>
    <property type="evidence" value="ECO:0007669"/>
    <property type="project" value="InterPro"/>
</dbReference>
<dbReference type="Pfam" id="PF04023">
    <property type="entry name" value="FeoA"/>
    <property type="match status" value="1"/>
</dbReference>
<dbReference type="PANTHER" id="PTHR33238">
    <property type="entry name" value="IRON (METAL) DEPENDENT REPRESSOR, DTXR FAMILY"/>
    <property type="match status" value="1"/>
</dbReference>
<dbReference type="SUPFAM" id="SSF47979">
    <property type="entry name" value="Iron-dependent repressor protein, dimerization domain"/>
    <property type="match status" value="1"/>
</dbReference>
<name>A0A9X3FRP2_9LACT</name>
<evidence type="ECO:0000256" key="1">
    <source>
        <dbReference type="ARBA" id="ARBA00004496"/>
    </source>
</evidence>
<dbReference type="Gene3D" id="1.10.10.10">
    <property type="entry name" value="Winged helix-like DNA-binding domain superfamily/Winged helix DNA-binding domain"/>
    <property type="match status" value="1"/>
</dbReference>
<dbReference type="EMBL" id="JAPRFR010000001">
    <property type="protein sequence ID" value="MCZ0725410.1"/>
    <property type="molecule type" value="Genomic_DNA"/>
</dbReference>
<keyword evidence="9" id="KW-0010">Activator</keyword>
<organism evidence="14 15">
    <name type="scientific">Aerococcus kribbianus</name>
    <dbReference type="NCBI Taxonomy" id="2999064"/>
    <lineage>
        <taxon>Bacteria</taxon>
        <taxon>Bacillati</taxon>
        <taxon>Bacillota</taxon>
        <taxon>Bacilli</taxon>
        <taxon>Lactobacillales</taxon>
        <taxon>Aerococcaceae</taxon>
        <taxon>Aerococcus</taxon>
    </lineage>
</organism>
<dbReference type="PROSITE" id="PS50944">
    <property type="entry name" value="HTH_DTXR"/>
    <property type="match status" value="1"/>
</dbReference>
<evidence type="ECO:0000256" key="4">
    <source>
        <dbReference type="ARBA" id="ARBA00022490"/>
    </source>
</evidence>
<keyword evidence="5" id="KW-0678">Repressor</keyword>
<dbReference type="InterPro" id="IPR022689">
    <property type="entry name" value="Iron_dep_repressor"/>
</dbReference>
<comment type="subcellular location">
    <subcellularLocation>
        <location evidence="1">Cytoplasm</location>
    </subcellularLocation>
</comment>
<dbReference type="InterPro" id="IPR022687">
    <property type="entry name" value="HTH_DTXR"/>
</dbReference>
<dbReference type="Gene3D" id="2.30.30.90">
    <property type="match status" value="1"/>
</dbReference>
<keyword evidence="4" id="KW-0963">Cytoplasm</keyword>
<dbReference type="Pfam" id="PF01325">
    <property type="entry name" value="Fe_dep_repress"/>
    <property type="match status" value="1"/>
</dbReference>
<dbReference type="AlphaFoldDB" id="A0A9X3FRP2"/>
<accession>A0A9X3FRP2</accession>
<dbReference type="FunFam" id="1.10.60.10:FF:000004">
    <property type="entry name" value="DtxR family transcriptional regulator"/>
    <property type="match status" value="1"/>
</dbReference>
<dbReference type="InterPro" id="IPR036421">
    <property type="entry name" value="Fe_dep_repressor_sf"/>
</dbReference>
<feature type="domain" description="HTH dtxR-type" evidence="13">
    <location>
        <begin position="1"/>
        <end position="62"/>
    </location>
</feature>
<dbReference type="GO" id="GO:0003677">
    <property type="term" value="F:DNA binding"/>
    <property type="evidence" value="ECO:0007669"/>
    <property type="project" value="UniProtKB-KW"/>
</dbReference>
<evidence type="ECO:0000259" key="13">
    <source>
        <dbReference type="PROSITE" id="PS50944"/>
    </source>
</evidence>
<keyword evidence="7" id="KW-0805">Transcription regulation</keyword>
<evidence type="ECO:0000256" key="2">
    <source>
        <dbReference type="ARBA" id="ARBA00007871"/>
    </source>
</evidence>
<comment type="subunit">
    <text evidence="3">Homodimer.</text>
</comment>
<dbReference type="Gene3D" id="1.10.60.10">
    <property type="entry name" value="Iron dependent repressor, metal binding and dimerisation domain"/>
    <property type="match status" value="1"/>
</dbReference>
<comment type="similarity">
    <text evidence="2">Belongs to the DtxR/MntR family.</text>
</comment>
<dbReference type="SUPFAM" id="SSF50037">
    <property type="entry name" value="C-terminal domain of transcriptional repressors"/>
    <property type="match status" value="1"/>
</dbReference>
<dbReference type="GO" id="GO:0005737">
    <property type="term" value="C:cytoplasm"/>
    <property type="evidence" value="ECO:0007669"/>
    <property type="project" value="UniProtKB-SubCell"/>
</dbReference>
<dbReference type="GO" id="GO:0046983">
    <property type="term" value="F:protein dimerization activity"/>
    <property type="evidence" value="ECO:0007669"/>
    <property type="project" value="InterPro"/>
</dbReference>
<proteinExistence type="inferred from homology"/>
<comment type="caution">
    <text evidence="14">The sequence shown here is derived from an EMBL/GenBank/DDBJ whole genome shotgun (WGS) entry which is preliminary data.</text>
</comment>
<protein>
    <recommendedName>
        <fullName evidence="12">Manganese transport regulator</fullName>
    </recommendedName>
</protein>
<evidence type="ECO:0000256" key="8">
    <source>
        <dbReference type="ARBA" id="ARBA00023125"/>
    </source>
</evidence>
<keyword evidence="6" id="KW-0408">Iron</keyword>
<dbReference type="Proteomes" id="UP001146670">
    <property type="component" value="Unassembled WGS sequence"/>
</dbReference>
<evidence type="ECO:0000256" key="12">
    <source>
        <dbReference type="ARBA" id="ARBA00032593"/>
    </source>
</evidence>
<evidence type="ECO:0000313" key="14">
    <source>
        <dbReference type="EMBL" id="MCZ0725410.1"/>
    </source>
</evidence>
<keyword evidence="10" id="KW-0804">Transcription</keyword>
<dbReference type="SMART" id="SM00529">
    <property type="entry name" value="HTH_DTXR"/>
    <property type="match status" value="1"/>
</dbReference>
<keyword evidence="8" id="KW-0238">DNA-binding</keyword>
<dbReference type="InterPro" id="IPR050536">
    <property type="entry name" value="DtxR_MntR_Metal-Reg"/>
</dbReference>
<dbReference type="RefSeq" id="WP_268751728.1">
    <property type="nucleotide sequence ID" value="NZ_JAPRFQ010000001.1"/>
</dbReference>
<dbReference type="PANTHER" id="PTHR33238:SF11">
    <property type="entry name" value="TRANSCRIPTIONAL REGULATOR MNTR"/>
    <property type="match status" value="1"/>
</dbReference>
<evidence type="ECO:0000256" key="6">
    <source>
        <dbReference type="ARBA" id="ARBA00023004"/>
    </source>
</evidence>
<dbReference type="InterPro" id="IPR001367">
    <property type="entry name" value="Fe_dep_repressor"/>
</dbReference>
<evidence type="ECO:0000313" key="15">
    <source>
        <dbReference type="Proteomes" id="UP001146670"/>
    </source>
</evidence>
<dbReference type="InterPro" id="IPR036390">
    <property type="entry name" value="WH_DNA-bd_sf"/>
</dbReference>
<evidence type="ECO:0000256" key="10">
    <source>
        <dbReference type="ARBA" id="ARBA00023163"/>
    </source>
</evidence>
<sequence>MSTSRDDYLKTIFELGGADSHVSNKAISENLGISPASVTEMINKMQADDTVEYIPYKGTKLSEEGKLQGAKLVRRHRLWEVFLYDKLDYSWENVHDEAEVLEHNVSDFFIEKLADFLGEPKYCPHGGAIPDEEGHMPSESQKPLTDFSAGDTIRIQRVTDDKEFLMYFDKLGLKIGKKYELKEIESFTNDYVLEKKGNDFAVNLAAAKHIFVDDEN</sequence>
<dbReference type="SMART" id="SM00899">
    <property type="entry name" value="FeoA"/>
    <property type="match status" value="1"/>
</dbReference>
<dbReference type="InterPro" id="IPR008988">
    <property type="entry name" value="Transcriptional_repressor_C"/>
</dbReference>
<keyword evidence="11" id="KW-0464">Manganese</keyword>
<evidence type="ECO:0000256" key="11">
    <source>
        <dbReference type="ARBA" id="ARBA00023211"/>
    </source>
</evidence>
<dbReference type="GO" id="GO:0046914">
    <property type="term" value="F:transition metal ion binding"/>
    <property type="evidence" value="ECO:0007669"/>
    <property type="project" value="InterPro"/>
</dbReference>
<keyword evidence="15" id="KW-1185">Reference proteome</keyword>
<dbReference type="InterPro" id="IPR036388">
    <property type="entry name" value="WH-like_DNA-bd_sf"/>
</dbReference>
<dbReference type="InterPro" id="IPR007167">
    <property type="entry name" value="Fe-transptr_FeoA-like"/>
</dbReference>